<dbReference type="Pfam" id="PF00563">
    <property type="entry name" value="EAL"/>
    <property type="match status" value="1"/>
</dbReference>
<dbReference type="InterPro" id="IPR035919">
    <property type="entry name" value="EAL_sf"/>
</dbReference>
<dbReference type="Pfam" id="PF05228">
    <property type="entry name" value="CHASE4"/>
    <property type="match status" value="1"/>
</dbReference>
<proteinExistence type="predicted"/>
<dbReference type="Gene3D" id="6.10.340.10">
    <property type="match status" value="1"/>
</dbReference>
<reference evidence="6" key="1">
    <citation type="journal article" date="2019" name="Int. J. Syst. Evol. Microbiol.">
        <title>The Global Catalogue of Microorganisms (GCM) 10K type strain sequencing project: providing services to taxonomists for standard genome sequencing and annotation.</title>
        <authorList>
            <consortium name="The Broad Institute Genomics Platform"/>
            <consortium name="The Broad Institute Genome Sequencing Center for Infectious Disease"/>
            <person name="Wu L."/>
            <person name="Ma J."/>
        </authorList>
    </citation>
    <scope>NUCLEOTIDE SEQUENCE [LARGE SCALE GENOMIC DNA]</scope>
    <source>
        <strain evidence="6">JCM 32226</strain>
    </source>
</reference>
<dbReference type="CDD" id="cd01949">
    <property type="entry name" value="GGDEF"/>
    <property type="match status" value="1"/>
</dbReference>
<dbReference type="InterPro" id="IPR043128">
    <property type="entry name" value="Rev_trsase/Diguanyl_cyclase"/>
</dbReference>
<dbReference type="Pfam" id="PF00990">
    <property type="entry name" value="GGDEF"/>
    <property type="match status" value="1"/>
</dbReference>
<dbReference type="CDD" id="cd01948">
    <property type="entry name" value="EAL"/>
    <property type="match status" value="1"/>
</dbReference>
<organism evidence="5 6">
    <name type="scientific">Pseudaeromonas paramecii</name>
    <dbReference type="NCBI Taxonomy" id="2138166"/>
    <lineage>
        <taxon>Bacteria</taxon>
        <taxon>Pseudomonadati</taxon>
        <taxon>Pseudomonadota</taxon>
        <taxon>Gammaproteobacteria</taxon>
        <taxon>Aeromonadales</taxon>
        <taxon>Aeromonadaceae</taxon>
        <taxon>Pseudaeromonas</taxon>
    </lineage>
</organism>
<protein>
    <recommendedName>
        <fullName evidence="7">EAL domain-containing protein</fullName>
    </recommendedName>
</protein>
<evidence type="ECO:0000259" key="2">
    <source>
        <dbReference type="PROSITE" id="PS50883"/>
    </source>
</evidence>
<evidence type="ECO:0000313" key="5">
    <source>
        <dbReference type="EMBL" id="GAA4500501.1"/>
    </source>
</evidence>
<feature type="transmembrane region" description="Helical" evidence="1">
    <location>
        <begin position="12"/>
        <end position="30"/>
    </location>
</feature>
<dbReference type="PANTHER" id="PTHR44757:SF2">
    <property type="entry name" value="BIOFILM ARCHITECTURE MAINTENANCE PROTEIN MBAA"/>
    <property type="match status" value="1"/>
</dbReference>
<dbReference type="InterPro" id="IPR029787">
    <property type="entry name" value="Nucleotide_cyclase"/>
</dbReference>
<dbReference type="SMART" id="SM00052">
    <property type="entry name" value="EAL"/>
    <property type="match status" value="1"/>
</dbReference>
<keyword evidence="1" id="KW-0472">Membrane</keyword>
<name>A0ABP8QE32_9GAMM</name>
<dbReference type="EMBL" id="BAABFC010000014">
    <property type="protein sequence ID" value="GAA4500501.1"/>
    <property type="molecule type" value="Genomic_DNA"/>
</dbReference>
<dbReference type="PROSITE" id="PS50883">
    <property type="entry name" value="EAL"/>
    <property type="match status" value="1"/>
</dbReference>
<keyword evidence="1" id="KW-1133">Transmembrane helix</keyword>
<dbReference type="InterPro" id="IPR003660">
    <property type="entry name" value="HAMP_dom"/>
</dbReference>
<dbReference type="SMART" id="SM00267">
    <property type="entry name" value="GGDEF"/>
    <property type="match status" value="1"/>
</dbReference>
<feature type="domain" description="HAMP" evidence="3">
    <location>
        <begin position="284"/>
        <end position="338"/>
    </location>
</feature>
<evidence type="ECO:0008006" key="7">
    <source>
        <dbReference type="Google" id="ProtNLM"/>
    </source>
</evidence>
<accession>A0ABP8QE32</accession>
<dbReference type="Gene3D" id="3.20.20.450">
    <property type="entry name" value="EAL domain"/>
    <property type="match status" value="1"/>
</dbReference>
<gene>
    <name evidence="5" type="ORF">GCM10023095_22400</name>
</gene>
<dbReference type="InterPro" id="IPR007892">
    <property type="entry name" value="CHASE4"/>
</dbReference>
<dbReference type="Proteomes" id="UP001501321">
    <property type="component" value="Unassembled WGS sequence"/>
</dbReference>
<feature type="domain" description="EAL" evidence="2">
    <location>
        <begin position="516"/>
        <end position="766"/>
    </location>
</feature>
<evidence type="ECO:0000259" key="4">
    <source>
        <dbReference type="PROSITE" id="PS50887"/>
    </source>
</evidence>
<dbReference type="PANTHER" id="PTHR44757">
    <property type="entry name" value="DIGUANYLATE CYCLASE DGCP"/>
    <property type="match status" value="1"/>
</dbReference>
<keyword evidence="6" id="KW-1185">Reference proteome</keyword>
<dbReference type="SUPFAM" id="SSF141868">
    <property type="entry name" value="EAL domain-like"/>
    <property type="match status" value="1"/>
</dbReference>
<evidence type="ECO:0000313" key="6">
    <source>
        <dbReference type="Proteomes" id="UP001501321"/>
    </source>
</evidence>
<evidence type="ECO:0000259" key="3">
    <source>
        <dbReference type="PROSITE" id="PS50885"/>
    </source>
</evidence>
<dbReference type="NCBIfam" id="TIGR00254">
    <property type="entry name" value="GGDEF"/>
    <property type="match status" value="1"/>
</dbReference>
<keyword evidence="1" id="KW-0812">Transmembrane</keyword>
<dbReference type="InterPro" id="IPR000160">
    <property type="entry name" value="GGDEF_dom"/>
</dbReference>
<dbReference type="PROSITE" id="PS50885">
    <property type="entry name" value="HAMP"/>
    <property type="match status" value="1"/>
</dbReference>
<dbReference type="RefSeq" id="WP_345013090.1">
    <property type="nucleotide sequence ID" value="NZ_BAABFC010000014.1"/>
</dbReference>
<dbReference type="PROSITE" id="PS50887">
    <property type="entry name" value="GGDEF"/>
    <property type="match status" value="1"/>
</dbReference>
<comment type="caution">
    <text evidence="5">The sequence shown here is derived from an EMBL/GenBank/DDBJ whole genome shotgun (WGS) entry which is preliminary data.</text>
</comment>
<sequence length="774" mass="87430">MSLAPDSLRSRSLLYLLLLVAMAAALSYWSSSHLLQQSAQQYERHNIESDLERAALLLETEQRNLLSHVVDYAVWDDTWDYMASAAPGYLEANYQPDYLANLSVDYVLFIDAKQQLMQSLDYQGEEEQLHPLQANSALWQQTQALLTRYFELSPRQGGLLTGWEGAHPILFAIHPILDSQSQQAPRGWLVMGQRLTPGRQDNLRQLLKLPIQFTPANQPVQIPDDWLFSHQVLPDRYNPEQIDLRLEQPPQLSDQLSLWQQLLIGNSILLSLVACGMSAVLFDRLVMRRLSQFSHLARRRTDEQRASLPRWPVQGNDELDHLAISLNNMVSQIHHAHRDLYDEARHDPLTGLGNRKYFTEVLQRYAGLMQRHPELQVALMMLDLDGFKLINDSLGHHQGDALLITVAQRLRAVARTSDVLVRLGGDEFAFLCLLPEGGGRAEQLAERLLQQIALPINLGAAPLRISGSIGIAYQQTELRAEELIRNADLAMYQAKRQRKGSSHTFDPCLHQAISHRLRIEQALRQAIKDEELEVWYQPIVDAQTGQPLMVEALARWPRAEGYCPPTEFIPIAEEAGLIGELGMWIAGQAIASLPALRRQLPNLTLNINLSVLQLLQEDLVEVLSQQADDAALPREAIHMELTESLFANDHDKVKRQLERLVAAGFAIHLDDFGTGYSSLARLQEMPVTTLKMDRCFLARLEQGDERIVRAILSLGQTLQMAVIIEGVETQAQRQRLLELGGTLMQGYLFSPPLPLPRLQAWLAGKIMETSESKL</sequence>
<feature type="domain" description="GGDEF" evidence="4">
    <location>
        <begin position="375"/>
        <end position="507"/>
    </location>
</feature>
<evidence type="ECO:0000256" key="1">
    <source>
        <dbReference type="SAM" id="Phobius"/>
    </source>
</evidence>
<dbReference type="Gene3D" id="3.30.70.270">
    <property type="match status" value="1"/>
</dbReference>
<dbReference type="InterPro" id="IPR001633">
    <property type="entry name" value="EAL_dom"/>
</dbReference>
<dbReference type="SUPFAM" id="SSF55073">
    <property type="entry name" value="Nucleotide cyclase"/>
    <property type="match status" value="1"/>
</dbReference>
<dbReference type="InterPro" id="IPR052155">
    <property type="entry name" value="Biofilm_reg_signaling"/>
</dbReference>